<dbReference type="Proteomes" id="UP000499080">
    <property type="component" value="Unassembled WGS sequence"/>
</dbReference>
<gene>
    <name evidence="1" type="ORF">AVEN_216563_1</name>
</gene>
<accession>A0A4Y2DVG6</accession>
<keyword evidence="2" id="KW-1185">Reference proteome</keyword>
<name>A0A4Y2DVG6_ARAVE</name>
<dbReference type="EMBL" id="BGPR01090828">
    <property type="protein sequence ID" value="GBM20883.1"/>
    <property type="molecule type" value="Genomic_DNA"/>
</dbReference>
<evidence type="ECO:0000313" key="1">
    <source>
        <dbReference type="EMBL" id="GBM20883.1"/>
    </source>
</evidence>
<sequence length="157" mass="17335">MLRKRIDGRQILKYFSILLPFIPQPLLPFPEACSDFNPKIMVTLCIPPLPKVSISLAPPLPEACSDFNPKIMVILCMPTLPRASILLAPRFCLPPDYQDTFSEDPIGGLRCFSAGCTSEISSRPLHCSLPLPSLCSWAVIGIRNWTPAAYSAVCFDI</sequence>
<proteinExistence type="predicted"/>
<organism evidence="1 2">
    <name type="scientific">Araneus ventricosus</name>
    <name type="common">Orbweaver spider</name>
    <name type="synonym">Epeira ventricosa</name>
    <dbReference type="NCBI Taxonomy" id="182803"/>
    <lineage>
        <taxon>Eukaryota</taxon>
        <taxon>Metazoa</taxon>
        <taxon>Ecdysozoa</taxon>
        <taxon>Arthropoda</taxon>
        <taxon>Chelicerata</taxon>
        <taxon>Arachnida</taxon>
        <taxon>Araneae</taxon>
        <taxon>Araneomorphae</taxon>
        <taxon>Entelegynae</taxon>
        <taxon>Araneoidea</taxon>
        <taxon>Araneidae</taxon>
        <taxon>Araneus</taxon>
    </lineage>
</organism>
<evidence type="ECO:0000313" key="2">
    <source>
        <dbReference type="Proteomes" id="UP000499080"/>
    </source>
</evidence>
<comment type="caution">
    <text evidence="1">The sequence shown here is derived from an EMBL/GenBank/DDBJ whole genome shotgun (WGS) entry which is preliminary data.</text>
</comment>
<reference evidence="1 2" key="1">
    <citation type="journal article" date="2019" name="Sci. Rep.">
        <title>Orb-weaving spider Araneus ventricosus genome elucidates the spidroin gene catalogue.</title>
        <authorList>
            <person name="Kono N."/>
            <person name="Nakamura H."/>
            <person name="Ohtoshi R."/>
            <person name="Moran D.A.P."/>
            <person name="Shinohara A."/>
            <person name="Yoshida Y."/>
            <person name="Fujiwara M."/>
            <person name="Mori M."/>
            <person name="Tomita M."/>
            <person name="Arakawa K."/>
        </authorList>
    </citation>
    <scope>NUCLEOTIDE SEQUENCE [LARGE SCALE GENOMIC DNA]</scope>
</reference>
<dbReference type="AlphaFoldDB" id="A0A4Y2DVG6"/>
<protein>
    <submittedName>
        <fullName evidence="1">Uncharacterized protein</fullName>
    </submittedName>
</protein>